<dbReference type="Proteomes" id="UP001589610">
    <property type="component" value="Unassembled WGS sequence"/>
</dbReference>
<comment type="caution">
    <text evidence="2">The sequence shown here is derived from an EMBL/GenBank/DDBJ whole genome shotgun (WGS) entry which is preliminary data.</text>
</comment>
<dbReference type="Pfam" id="PF13602">
    <property type="entry name" value="ADH_zinc_N_2"/>
    <property type="match status" value="1"/>
</dbReference>
<dbReference type="RefSeq" id="WP_386154129.1">
    <property type="nucleotide sequence ID" value="NZ_JBHMBS010000001.1"/>
</dbReference>
<dbReference type="PANTHER" id="PTHR11695">
    <property type="entry name" value="ALCOHOL DEHYDROGENASE RELATED"/>
    <property type="match status" value="1"/>
</dbReference>
<dbReference type="InterPro" id="IPR050700">
    <property type="entry name" value="YIM1/Zinc_Alcohol_DH_Fams"/>
</dbReference>
<evidence type="ECO:0000313" key="3">
    <source>
        <dbReference type="Proteomes" id="UP001589610"/>
    </source>
</evidence>
<accession>A0ABV5T699</accession>
<dbReference type="Gene3D" id="3.40.50.720">
    <property type="entry name" value="NAD(P)-binding Rossmann-like Domain"/>
    <property type="match status" value="1"/>
</dbReference>
<dbReference type="Gene3D" id="3.90.180.10">
    <property type="entry name" value="Medium-chain alcohol dehydrogenases, catalytic domain"/>
    <property type="match status" value="1"/>
</dbReference>
<dbReference type="SUPFAM" id="SSF50129">
    <property type="entry name" value="GroES-like"/>
    <property type="match status" value="1"/>
</dbReference>
<evidence type="ECO:0000259" key="1">
    <source>
        <dbReference type="SMART" id="SM00829"/>
    </source>
</evidence>
<organism evidence="2 3">
    <name type="scientific">Streptosporangium vulgare</name>
    <dbReference type="NCBI Taxonomy" id="46190"/>
    <lineage>
        <taxon>Bacteria</taxon>
        <taxon>Bacillati</taxon>
        <taxon>Actinomycetota</taxon>
        <taxon>Actinomycetes</taxon>
        <taxon>Streptosporangiales</taxon>
        <taxon>Streptosporangiaceae</taxon>
        <taxon>Streptosporangium</taxon>
    </lineage>
</organism>
<evidence type="ECO:0000313" key="2">
    <source>
        <dbReference type="EMBL" id="MFB9674604.1"/>
    </source>
</evidence>
<dbReference type="EMBL" id="JBHMBS010000001">
    <property type="protein sequence ID" value="MFB9674604.1"/>
    <property type="molecule type" value="Genomic_DNA"/>
</dbReference>
<gene>
    <name evidence="2" type="ORF">ACFFRH_03815</name>
</gene>
<dbReference type="CDD" id="cd08267">
    <property type="entry name" value="MDR1"/>
    <property type="match status" value="1"/>
</dbReference>
<dbReference type="InterPro" id="IPR036291">
    <property type="entry name" value="NAD(P)-bd_dom_sf"/>
</dbReference>
<dbReference type="SMART" id="SM00829">
    <property type="entry name" value="PKS_ER"/>
    <property type="match status" value="1"/>
</dbReference>
<dbReference type="Pfam" id="PF08240">
    <property type="entry name" value="ADH_N"/>
    <property type="match status" value="1"/>
</dbReference>
<keyword evidence="3" id="KW-1185">Reference proteome</keyword>
<protein>
    <submittedName>
        <fullName evidence="2">NAD(P)-dependent alcohol dehydrogenase</fullName>
    </submittedName>
</protein>
<dbReference type="PANTHER" id="PTHR11695:SF648">
    <property type="entry name" value="ZINC-BINDING OXIDOREDUCTASE"/>
    <property type="match status" value="1"/>
</dbReference>
<reference evidence="2 3" key="1">
    <citation type="submission" date="2024-09" db="EMBL/GenBank/DDBJ databases">
        <authorList>
            <person name="Sun Q."/>
            <person name="Mori K."/>
        </authorList>
    </citation>
    <scope>NUCLEOTIDE SEQUENCE [LARGE SCALE GENOMIC DNA]</scope>
    <source>
        <strain evidence="2 3">JCM 3028</strain>
    </source>
</reference>
<dbReference type="InterPro" id="IPR013154">
    <property type="entry name" value="ADH-like_N"/>
</dbReference>
<name>A0ABV5T699_9ACTN</name>
<dbReference type="SUPFAM" id="SSF51735">
    <property type="entry name" value="NAD(P)-binding Rossmann-fold domains"/>
    <property type="match status" value="1"/>
</dbReference>
<sequence length="345" mass="37265">MAKCGMAKCGISAVFSDDRYNSVMKAAVRTRYGPPEVVRLAEAEKPAPKDGELLVKVHATTVNRTDCALRAAKPFIWRLFTGLVRPKVRILGNEFAGEVEAVGGGVTSFKVGDRVFGYNEGAFGAHAQYMSIPQDGAIATIPEGLTYEEAAPSTEGSHYALTIIRAARVRSGQDVLVYGATGAIGSAAVQLLKGLGAGVTAVCDTRNVDLVRGLGADRVIDYTAEDFTKDGREYDIVIDAVGKSSFGRCRRVLRPRGVYLASDLGTLSQNLILALVTPLFRGRKVVFPIPKQGDPEVARHFKGLIESGEFTPVIDRRYPLDEIVEAYRYVETGQKIGNVVITVEH</sequence>
<proteinExistence type="predicted"/>
<feature type="domain" description="Enoyl reductase (ER)" evidence="1">
    <location>
        <begin position="33"/>
        <end position="341"/>
    </location>
</feature>
<dbReference type="InterPro" id="IPR011032">
    <property type="entry name" value="GroES-like_sf"/>
</dbReference>
<dbReference type="InterPro" id="IPR020843">
    <property type="entry name" value="ER"/>
</dbReference>